<feature type="transmembrane region" description="Helical" evidence="1">
    <location>
        <begin position="311"/>
        <end position="328"/>
    </location>
</feature>
<reference evidence="2 3" key="1">
    <citation type="submission" date="2020-07" db="EMBL/GenBank/DDBJ databases">
        <title>Huge and variable diversity of episymbiotic CPR bacteria and DPANN archaea in groundwater ecosystems.</title>
        <authorList>
            <person name="He C.Y."/>
            <person name="Keren R."/>
            <person name="Whittaker M."/>
            <person name="Farag I.F."/>
            <person name="Doudna J."/>
            <person name="Cate J.H.D."/>
            <person name="Banfield J.F."/>
        </authorList>
    </citation>
    <scope>NUCLEOTIDE SEQUENCE [LARGE SCALE GENOMIC DNA]</scope>
    <source>
        <strain evidence="2">NC_groundwater_70_Ag_B-0.1um_54_66</strain>
    </source>
</reference>
<protein>
    <recommendedName>
        <fullName evidence="4">Glycosyltransferase RgtA/B/C/D-like domain-containing protein</fullName>
    </recommendedName>
</protein>
<feature type="transmembrane region" description="Helical" evidence="1">
    <location>
        <begin position="258"/>
        <end position="281"/>
    </location>
</feature>
<keyword evidence="1" id="KW-1133">Transmembrane helix</keyword>
<proteinExistence type="predicted"/>
<feature type="transmembrane region" description="Helical" evidence="1">
    <location>
        <begin position="20"/>
        <end position="49"/>
    </location>
</feature>
<feature type="transmembrane region" description="Helical" evidence="1">
    <location>
        <begin position="219"/>
        <end position="237"/>
    </location>
</feature>
<keyword evidence="1" id="KW-0472">Membrane</keyword>
<feature type="transmembrane region" description="Helical" evidence="1">
    <location>
        <begin position="95"/>
        <end position="114"/>
    </location>
</feature>
<keyword evidence="1" id="KW-0812">Transmembrane</keyword>
<feature type="transmembrane region" description="Helical" evidence="1">
    <location>
        <begin position="70"/>
        <end position="89"/>
    </location>
</feature>
<evidence type="ECO:0000313" key="3">
    <source>
        <dbReference type="Proteomes" id="UP000595362"/>
    </source>
</evidence>
<feature type="transmembrane region" description="Helical" evidence="1">
    <location>
        <begin position="150"/>
        <end position="167"/>
    </location>
</feature>
<dbReference type="AlphaFoldDB" id="A0A7T5UFY0"/>
<name>A0A7T5UFY0_9BACT</name>
<evidence type="ECO:0008006" key="4">
    <source>
        <dbReference type="Google" id="ProtNLM"/>
    </source>
</evidence>
<accession>A0A7T5UFY0</accession>
<evidence type="ECO:0000256" key="1">
    <source>
        <dbReference type="SAM" id="Phobius"/>
    </source>
</evidence>
<evidence type="ECO:0000313" key="2">
    <source>
        <dbReference type="EMBL" id="QQG35644.1"/>
    </source>
</evidence>
<organism evidence="2 3">
    <name type="scientific">Micavibrio aeruginosavorus</name>
    <dbReference type="NCBI Taxonomy" id="349221"/>
    <lineage>
        <taxon>Bacteria</taxon>
        <taxon>Pseudomonadati</taxon>
        <taxon>Bdellovibrionota</taxon>
        <taxon>Bdellovibrionia</taxon>
        <taxon>Bdellovibrionales</taxon>
        <taxon>Pseudobdellovibrionaceae</taxon>
        <taxon>Micavibrio</taxon>
    </lineage>
</organism>
<feature type="transmembrane region" description="Helical" evidence="1">
    <location>
        <begin position="340"/>
        <end position="363"/>
    </location>
</feature>
<sequence>MNKTFYLSLPDNRKDIVEFFFWVVIAYALFTWLSIQSHTAITADTMWLCDAAGRLLSGQKMSERFYDPNPPLSVLLYIPPALVTMAGWLPAYTSVFYYTLFLVLLFSYLTFCILKSAPAVDTTASMTVTGALFVSATVMASLSFTERDQILGAALVPFVLSQIALTRNWPAPRFALHMALLLGAVLILLKPHHGLVPTLILLHRLITQRRLSVCKDSDFLYLSGAVIAYMALLFAFFKDYLTVIFPDVLILYFSTPTLNIFIKAAAYSMVSITALLIAGIFNNRNGLVFLFLLFSLVSIVPFLAQMRGYHYHLMPALIFFWCGIALLGKEALQKFMSPHYGMIVMTAIMSILAFALTPTRIFFPTHEAYSDLPMTRFLNEQCPSPCTFFVLNDHIEITHQTALYTGHSWASRFPSFWFLAGLYNNTDISPAEFEEKREKYARFIAEDISHYKPRVIMLGEFKINEKTTFDFVEFASVDSNFRKEWSRYAQEDDFNMDQRVYFTGTNLAKPRPMTYQVFIRKE</sequence>
<feature type="transmembrane region" description="Helical" evidence="1">
    <location>
        <begin position="287"/>
        <end position="304"/>
    </location>
</feature>
<feature type="transmembrane region" description="Helical" evidence="1">
    <location>
        <begin position="126"/>
        <end position="144"/>
    </location>
</feature>
<dbReference type="EMBL" id="CP066681">
    <property type="protein sequence ID" value="QQG35644.1"/>
    <property type="molecule type" value="Genomic_DNA"/>
</dbReference>
<dbReference type="Proteomes" id="UP000595362">
    <property type="component" value="Chromosome"/>
</dbReference>
<gene>
    <name evidence="2" type="ORF">HYS17_08975</name>
</gene>